<dbReference type="RefSeq" id="WP_053430698.1">
    <property type="nucleotide sequence ID" value="NZ_CP040441.1"/>
</dbReference>
<name>A0A0M0KHR3_ALKHA</name>
<keyword evidence="7 9" id="KW-0472">Membrane</keyword>
<evidence type="ECO:0000256" key="2">
    <source>
        <dbReference type="ARBA" id="ARBA00005745"/>
    </source>
</evidence>
<dbReference type="PATRIC" id="fig|136160.3.peg.1407"/>
<dbReference type="InterPro" id="IPR018076">
    <property type="entry name" value="T2SS_GspF_dom"/>
</dbReference>
<dbReference type="InterPro" id="IPR042094">
    <property type="entry name" value="T2SS_GspF_sf"/>
</dbReference>
<protein>
    <recommendedName>
        <fullName evidence="10">Type II secretion system protein GspF domain-containing protein</fullName>
    </recommendedName>
</protein>
<evidence type="ECO:0000313" key="11">
    <source>
        <dbReference type="EMBL" id="KOO38390.1"/>
    </source>
</evidence>
<gene>
    <name evidence="11" type="ORF">AMD02_05555</name>
</gene>
<evidence type="ECO:0000256" key="8">
    <source>
        <dbReference type="RuleBase" id="RU003923"/>
    </source>
</evidence>
<reference evidence="11" key="1">
    <citation type="submission" date="2015-08" db="EMBL/GenBank/DDBJ databases">
        <title>Complete DNA Sequence of Pseudomonas syringae pv. actinidiae, the Causal Agent of Kiwifruit Canker Disease.</title>
        <authorList>
            <person name="Rikkerink E.H.A."/>
            <person name="Fineran P.C."/>
        </authorList>
    </citation>
    <scope>NUCLEOTIDE SEQUENCE</scope>
    <source>
        <strain evidence="11">DSM 13666</strain>
    </source>
</reference>
<evidence type="ECO:0000256" key="6">
    <source>
        <dbReference type="ARBA" id="ARBA00022989"/>
    </source>
</evidence>
<dbReference type="Gene3D" id="1.20.81.30">
    <property type="entry name" value="Type II secretion system (T2SS), domain F"/>
    <property type="match status" value="2"/>
</dbReference>
<feature type="transmembrane region" description="Helical" evidence="9">
    <location>
        <begin position="163"/>
        <end position="183"/>
    </location>
</feature>
<dbReference type="PROSITE" id="PS00874">
    <property type="entry name" value="T2SP_F"/>
    <property type="match status" value="1"/>
</dbReference>
<proteinExistence type="inferred from homology"/>
<feature type="domain" description="Type II secretion system protein GspF" evidence="10">
    <location>
        <begin position="17"/>
        <end position="136"/>
    </location>
</feature>
<dbReference type="InterPro" id="IPR047692">
    <property type="entry name" value="T4P_ComGB"/>
</dbReference>
<evidence type="ECO:0000256" key="1">
    <source>
        <dbReference type="ARBA" id="ARBA00004651"/>
    </source>
</evidence>
<dbReference type="InterPro" id="IPR001992">
    <property type="entry name" value="T2SS_GspF/T4SS_PilC_CS"/>
</dbReference>
<dbReference type="GO" id="GO:0009306">
    <property type="term" value="P:protein secretion"/>
    <property type="evidence" value="ECO:0007669"/>
    <property type="project" value="InterPro"/>
</dbReference>
<keyword evidence="6 9" id="KW-1133">Transmembrane helix</keyword>
<feature type="transmembrane region" description="Helical" evidence="9">
    <location>
        <begin position="311"/>
        <end position="339"/>
    </location>
</feature>
<dbReference type="GO" id="GO:0005886">
    <property type="term" value="C:plasma membrane"/>
    <property type="evidence" value="ECO:0007669"/>
    <property type="project" value="UniProtKB-SubCell"/>
</dbReference>
<keyword evidence="4" id="KW-1003">Cell membrane</keyword>
<dbReference type="GeneID" id="87598359"/>
<dbReference type="NCBIfam" id="NF041012">
    <property type="entry name" value="T4P_ComGB"/>
    <property type="match status" value="1"/>
</dbReference>
<dbReference type="Pfam" id="PF00482">
    <property type="entry name" value="T2SSF"/>
    <property type="match status" value="2"/>
</dbReference>
<sequence>MPFKGAEWSKEKKARYLMHVGQLLEQGYHLYEAVQFLAIHAPSSAQKKMNAMLMDLRSGYPLHKALDHLQLPQDVQLLLYVSERNGDLAQGFRKSGELFKKREEMKRKWEGAMRYPLLLIIVTLLLMFILMYFVLPHHETLYRSLQIELPVITKLVIACSEKLPWLFTAFFVVAILLVLTYFVTFHRFPPTKKVTVLLRIPGLSQWTKEVITCLFCLTLGGLLKGGLSIMEALSICKEQDFFLFFRSEGEEMMLELENGERLYECLRRRPHYLKELPFVVENGEKTGNLAKDLLYFSDYQLEEFERRVKKWLVAIQPIVFSMIGAVILVLFLAMMLPVFQMIGAI</sequence>
<evidence type="ECO:0000256" key="7">
    <source>
        <dbReference type="ARBA" id="ARBA00023136"/>
    </source>
</evidence>
<dbReference type="InterPro" id="IPR003004">
    <property type="entry name" value="GspF/PilC"/>
</dbReference>
<feature type="domain" description="Type II secretion system protein GspF" evidence="10">
    <location>
        <begin position="215"/>
        <end position="337"/>
    </location>
</feature>
<dbReference type="PANTHER" id="PTHR30012">
    <property type="entry name" value="GENERAL SECRETION PATHWAY PROTEIN"/>
    <property type="match status" value="1"/>
</dbReference>
<dbReference type="PANTHER" id="PTHR30012:SF0">
    <property type="entry name" value="TYPE II SECRETION SYSTEM PROTEIN F-RELATED"/>
    <property type="match status" value="1"/>
</dbReference>
<dbReference type="AlphaFoldDB" id="A0A0M0KHR3"/>
<comment type="subcellular location">
    <subcellularLocation>
        <location evidence="1 8">Cell membrane</location>
        <topology evidence="1 8">Multi-pass membrane protein</topology>
    </subcellularLocation>
</comment>
<keyword evidence="5 8" id="KW-0812">Transmembrane</keyword>
<evidence type="ECO:0000256" key="4">
    <source>
        <dbReference type="ARBA" id="ARBA00022475"/>
    </source>
</evidence>
<evidence type="ECO:0000256" key="5">
    <source>
        <dbReference type="ARBA" id="ARBA00022692"/>
    </source>
</evidence>
<comment type="similarity">
    <text evidence="2 8">Belongs to the GSP F family.</text>
</comment>
<evidence type="ECO:0000256" key="3">
    <source>
        <dbReference type="ARBA" id="ARBA00022448"/>
    </source>
</evidence>
<accession>A0A0M0KHR3</accession>
<dbReference type="PRINTS" id="PR00812">
    <property type="entry name" value="BCTERIALGSPF"/>
</dbReference>
<dbReference type="EMBL" id="LILD01000001">
    <property type="protein sequence ID" value="KOO38390.1"/>
    <property type="molecule type" value="Genomic_DNA"/>
</dbReference>
<feature type="transmembrane region" description="Helical" evidence="9">
    <location>
        <begin position="115"/>
        <end position="135"/>
    </location>
</feature>
<organism evidence="11">
    <name type="scientific">Halalkalibacterium halodurans</name>
    <name type="common">Bacillus halodurans</name>
    <dbReference type="NCBI Taxonomy" id="86665"/>
    <lineage>
        <taxon>Bacteria</taxon>
        <taxon>Bacillati</taxon>
        <taxon>Bacillota</taxon>
        <taxon>Bacilli</taxon>
        <taxon>Bacillales</taxon>
        <taxon>Bacillaceae</taxon>
        <taxon>Halalkalibacterium (ex Joshi et al. 2022)</taxon>
    </lineage>
</organism>
<evidence type="ECO:0000259" key="10">
    <source>
        <dbReference type="Pfam" id="PF00482"/>
    </source>
</evidence>
<comment type="caution">
    <text evidence="11">The sequence shown here is derived from an EMBL/GenBank/DDBJ whole genome shotgun (WGS) entry which is preliminary data.</text>
</comment>
<keyword evidence="3 8" id="KW-0813">Transport</keyword>
<evidence type="ECO:0000256" key="9">
    <source>
        <dbReference type="SAM" id="Phobius"/>
    </source>
</evidence>